<evidence type="ECO:0000313" key="2">
    <source>
        <dbReference type="Proteomes" id="UP000010808"/>
    </source>
</evidence>
<dbReference type="InterPro" id="IPR053842">
    <property type="entry name" value="NikA-like"/>
</dbReference>
<keyword evidence="2" id="KW-1185">Reference proteome</keyword>
<sequence length="128" mass="14638">MKNNHHKKTGRPTLPNEDVRQYVIGVRVNLKERTLLARKARMLNLSLSQCLRELSIQKDIKRLVVPAVNRQAYAELSKLGSNLNQLLQLSYRLDTNAIPERLINETHEAVTKLRCELLGLNKTAKNVS</sequence>
<dbReference type="eggNOG" id="ENOG5032XJ5">
    <property type="taxonomic scope" value="Bacteria"/>
</dbReference>
<reference evidence="1 2" key="1">
    <citation type="submission" date="2012-10" db="EMBL/GenBank/DDBJ databases">
        <authorList>
            <person name="Genoscope - CEA"/>
        </authorList>
    </citation>
    <scope>NUCLEOTIDE SEQUENCE [LARGE SCALE GENOMIC DNA]</scope>
    <source>
        <strain evidence="2">AM13 / DSM 14728</strain>
    </source>
</reference>
<dbReference type="Pfam" id="PF21983">
    <property type="entry name" value="NikA-like"/>
    <property type="match status" value="1"/>
</dbReference>
<gene>
    <name evidence="1" type="ORF">DESAM_10024</name>
</gene>
<evidence type="ECO:0000313" key="1">
    <source>
        <dbReference type="EMBL" id="CCO22005.1"/>
    </source>
</evidence>
<accession>L0R737</accession>
<dbReference type="AlphaFoldDB" id="L0R737"/>
<dbReference type="Proteomes" id="UP000010808">
    <property type="component" value="Chromosome"/>
</dbReference>
<name>L0R737_9BACT</name>
<organism evidence="1 2">
    <name type="scientific">Maridesulfovibrio hydrothermalis AM13 = DSM 14728</name>
    <dbReference type="NCBI Taxonomy" id="1121451"/>
    <lineage>
        <taxon>Bacteria</taxon>
        <taxon>Pseudomonadati</taxon>
        <taxon>Thermodesulfobacteriota</taxon>
        <taxon>Desulfovibrionia</taxon>
        <taxon>Desulfovibrionales</taxon>
        <taxon>Desulfovibrionaceae</taxon>
        <taxon>Maridesulfovibrio</taxon>
    </lineage>
</organism>
<dbReference type="RefSeq" id="WP_015334615.1">
    <property type="nucleotide sequence ID" value="NC_020055.1"/>
</dbReference>
<proteinExistence type="predicted"/>
<protein>
    <submittedName>
        <fullName evidence="1">Putative Auxiliary mobilization protein C</fullName>
    </submittedName>
</protein>
<dbReference type="HOGENOM" id="CLU_1956033_0_0_7"/>
<dbReference type="EMBL" id="FO203522">
    <property type="protein sequence ID" value="CCO22005.1"/>
    <property type="molecule type" value="Genomic_DNA"/>
</dbReference>
<dbReference type="KEGG" id="dhy:DESAM_10024"/>
<dbReference type="STRING" id="1121451.DESAM_10024"/>